<keyword evidence="1" id="KW-0175">Coiled coil</keyword>
<sequence length="267" mass="29351">MSEATVPIGSNIVHQPIAQRPLGAAVADTEQNPSISPIAKPNQTTEQTEPSVQQRPKRKQHPTDDQVLESNKRTTTNTPPTVTLAVTPNELLLQLCNGTTSSLPSDIRTQPLHSQFEYIVSKGADINTKDTLGNTPLHTTTFLPRMLLLIKHGANTTIKNKAKQTPAQVHADRFSQNDKLVYRITSEETELDALERRIVTLLLEGPAKSKAARKKQNSTIFGIDASLDGIKIKMGAPSAATEFGRRVLAFDDAVVELKRIHDYVFSF</sequence>
<evidence type="ECO:0000256" key="1">
    <source>
        <dbReference type="SAM" id="Coils"/>
    </source>
</evidence>
<evidence type="ECO:0000313" key="3">
    <source>
        <dbReference type="EMBL" id="ORY48333.1"/>
    </source>
</evidence>
<comment type="caution">
    <text evidence="3">The sequence shown here is derived from an EMBL/GenBank/DDBJ whole genome shotgun (WGS) entry which is preliminary data.</text>
</comment>
<dbReference type="Gene3D" id="1.25.40.20">
    <property type="entry name" value="Ankyrin repeat-containing domain"/>
    <property type="match status" value="1"/>
</dbReference>
<dbReference type="Proteomes" id="UP000193642">
    <property type="component" value="Unassembled WGS sequence"/>
</dbReference>
<dbReference type="EMBL" id="MCGO01000012">
    <property type="protein sequence ID" value="ORY48333.1"/>
    <property type="molecule type" value="Genomic_DNA"/>
</dbReference>
<feature type="region of interest" description="Disordered" evidence="2">
    <location>
        <begin position="1"/>
        <end position="82"/>
    </location>
</feature>
<evidence type="ECO:0000256" key="2">
    <source>
        <dbReference type="SAM" id="MobiDB-lite"/>
    </source>
</evidence>
<accession>A0A1Y2CMV6</accession>
<proteinExistence type="predicted"/>
<dbReference type="OrthoDB" id="341259at2759"/>
<keyword evidence="4" id="KW-1185">Reference proteome</keyword>
<feature type="compositionally biased region" description="Polar residues" evidence="2">
    <location>
        <begin position="29"/>
        <end position="54"/>
    </location>
</feature>
<gene>
    <name evidence="3" type="ORF">BCR33DRAFT_848338</name>
</gene>
<feature type="coiled-coil region" evidence="1">
    <location>
        <begin position="177"/>
        <end position="204"/>
    </location>
</feature>
<dbReference type="InterPro" id="IPR036770">
    <property type="entry name" value="Ankyrin_rpt-contain_sf"/>
</dbReference>
<evidence type="ECO:0000313" key="4">
    <source>
        <dbReference type="Proteomes" id="UP000193642"/>
    </source>
</evidence>
<dbReference type="AlphaFoldDB" id="A0A1Y2CMV6"/>
<protein>
    <submittedName>
        <fullName evidence="3">Uncharacterized protein</fullName>
    </submittedName>
</protein>
<name>A0A1Y2CMV6_9FUNG</name>
<reference evidence="3 4" key="1">
    <citation type="submission" date="2016-07" db="EMBL/GenBank/DDBJ databases">
        <title>Pervasive Adenine N6-methylation of Active Genes in Fungi.</title>
        <authorList>
            <consortium name="DOE Joint Genome Institute"/>
            <person name="Mondo S.J."/>
            <person name="Dannebaum R.O."/>
            <person name="Kuo R.C."/>
            <person name="Labutti K."/>
            <person name="Haridas S."/>
            <person name="Kuo A."/>
            <person name="Salamov A."/>
            <person name="Ahrendt S.R."/>
            <person name="Lipzen A."/>
            <person name="Sullivan W."/>
            <person name="Andreopoulos W.B."/>
            <person name="Clum A."/>
            <person name="Lindquist E."/>
            <person name="Daum C."/>
            <person name="Ramamoorthy G.K."/>
            <person name="Gryganskyi A."/>
            <person name="Culley D."/>
            <person name="Magnuson J.K."/>
            <person name="James T.Y."/>
            <person name="O'Malley M.A."/>
            <person name="Stajich J.E."/>
            <person name="Spatafora J.W."/>
            <person name="Visel A."/>
            <person name="Grigoriev I.V."/>
        </authorList>
    </citation>
    <scope>NUCLEOTIDE SEQUENCE [LARGE SCALE GENOMIC DNA]</scope>
    <source>
        <strain evidence="3 4">JEL800</strain>
    </source>
</reference>
<dbReference type="SUPFAM" id="SSF48403">
    <property type="entry name" value="Ankyrin repeat"/>
    <property type="match status" value="1"/>
</dbReference>
<organism evidence="3 4">
    <name type="scientific">Rhizoclosmatium globosum</name>
    <dbReference type="NCBI Taxonomy" id="329046"/>
    <lineage>
        <taxon>Eukaryota</taxon>
        <taxon>Fungi</taxon>
        <taxon>Fungi incertae sedis</taxon>
        <taxon>Chytridiomycota</taxon>
        <taxon>Chytridiomycota incertae sedis</taxon>
        <taxon>Chytridiomycetes</taxon>
        <taxon>Chytridiales</taxon>
        <taxon>Chytriomycetaceae</taxon>
        <taxon>Rhizoclosmatium</taxon>
    </lineage>
</organism>